<dbReference type="InterPro" id="IPR023346">
    <property type="entry name" value="Lysozyme-like_dom_sf"/>
</dbReference>
<feature type="domain" description="Transglycosylase SLT" evidence="2">
    <location>
        <begin position="135"/>
        <end position="231"/>
    </location>
</feature>
<dbReference type="EMBL" id="BMPZ01000004">
    <property type="protein sequence ID" value="GGI81533.1"/>
    <property type="molecule type" value="Genomic_DNA"/>
</dbReference>
<dbReference type="Pfam" id="PF01464">
    <property type="entry name" value="SLT"/>
    <property type="match status" value="1"/>
</dbReference>
<dbReference type="RefSeq" id="WP_188920164.1">
    <property type="nucleotide sequence ID" value="NZ_BMPZ01000004.1"/>
</dbReference>
<name>A0A917NA33_9GAMM</name>
<evidence type="ECO:0000256" key="1">
    <source>
        <dbReference type="ARBA" id="ARBA00007734"/>
    </source>
</evidence>
<evidence type="ECO:0000313" key="3">
    <source>
        <dbReference type="EMBL" id="GGI81533.1"/>
    </source>
</evidence>
<reference evidence="3" key="2">
    <citation type="submission" date="2020-09" db="EMBL/GenBank/DDBJ databases">
        <authorList>
            <person name="Sun Q."/>
            <person name="Ohkuma M."/>
        </authorList>
    </citation>
    <scope>NUCLEOTIDE SEQUENCE</scope>
    <source>
        <strain evidence="3">JCM 30804</strain>
    </source>
</reference>
<dbReference type="InterPro" id="IPR000189">
    <property type="entry name" value="Transglyc_AS"/>
</dbReference>
<dbReference type="PANTHER" id="PTHR37423">
    <property type="entry name" value="SOLUBLE LYTIC MUREIN TRANSGLYCOSYLASE-RELATED"/>
    <property type="match status" value="1"/>
</dbReference>
<dbReference type="InterPro" id="IPR008258">
    <property type="entry name" value="Transglycosylase_SLT_dom_1"/>
</dbReference>
<gene>
    <name evidence="3" type="ORF">GCM10009332_18610</name>
</gene>
<evidence type="ECO:0000313" key="4">
    <source>
        <dbReference type="Proteomes" id="UP000613743"/>
    </source>
</evidence>
<comment type="caution">
    <text evidence="3">The sequence shown here is derived from an EMBL/GenBank/DDBJ whole genome shotgun (WGS) entry which is preliminary data.</text>
</comment>
<reference evidence="3" key="1">
    <citation type="journal article" date="2014" name="Int. J. Syst. Evol. Microbiol.">
        <title>Complete genome sequence of Corynebacterium casei LMG S-19264T (=DSM 44701T), isolated from a smear-ripened cheese.</title>
        <authorList>
            <consortium name="US DOE Joint Genome Institute (JGI-PGF)"/>
            <person name="Walter F."/>
            <person name="Albersmeier A."/>
            <person name="Kalinowski J."/>
            <person name="Ruckert C."/>
        </authorList>
    </citation>
    <scope>NUCLEOTIDE SEQUENCE</scope>
    <source>
        <strain evidence="3">JCM 30804</strain>
    </source>
</reference>
<comment type="similarity">
    <text evidence="1">Belongs to the transglycosylase Slt family.</text>
</comment>
<dbReference type="AlphaFoldDB" id="A0A917NA33"/>
<proteinExistence type="inferred from homology"/>
<dbReference type="GO" id="GO:0008933">
    <property type="term" value="F:peptidoglycan lytic transglycosylase activity"/>
    <property type="evidence" value="ECO:0007669"/>
    <property type="project" value="InterPro"/>
</dbReference>
<keyword evidence="4" id="KW-1185">Reference proteome</keyword>
<dbReference type="GO" id="GO:0000270">
    <property type="term" value="P:peptidoglycan metabolic process"/>
    <property type="evidence" value="ECO:0007669"/>
    <property type="project" value="InterPro"/>
</dbReference>
<dbReference type="SUPFAM" id="SSF53955">
    <property type="entry name" value="Lysozyme-like"/>
    <property type="match status" value="1"/>
</dbReference>
<dbReference type="PANTHER" id="PTHR37423:SF2">
    <property type="entry name" value="MEMBRANE-BOUND LYTIC MUREIN TRANSGLYCOSYLASE C"/>
    <property type="match status" value="1"/>
</dbReference>
<protein>
    <submittedName>
        <fullName evidence="3">Lytic transglycosylase</fullName>
    </submittedName>
</protein>
<dbReference type="Gene3D" id="1.10.530.10">
    <property type="match status" value="1"/>
</dbReference>
<dbReference type="Proteomes" id="UP000613743">
    <property type="component" value="Unassembled WGS sequence"/>
</dbReference>
<sequence>MTQAQSSSFLPATSGHSRDDLCATIKSTYLTVIVAGLCAFSLNLSAQPKDAKQAASTKPHIVASFAEKGLSHSKKHEKVQVYQYEQANGVMVFSDTRPAQGNFQVHLYDCFACKPESNINWKSIKLFTKAHQNIIELAAKQHRLEPALIRAVIHAESAFDAKAISRSGAMGLMQLMPDTANDMGVLNAFKPEQNIQGGSRYLAQMLDRFDGDITLACAAYNAGPTTVTQYRGVPPYPETQAYVERVQILLERYRKAARS</sequence>
<organism evidence="3 4">
    <name type="scientific">Shewanella gelidii</name>
    <dbReference type="NCBI Taxonomy" id="1642821"/>
    <lineage>
        <taxon>Bacteria</taxon>
        <taxon>Pseudomonadati</taxon>
        <taxon>Pseudomonadota</taxon>
        <taxon>Gammaproteobacteria</taxon>
        <taxon>Alteromonadales</taxon>
        <taxon>Shewanellaceae</taxon>
        <taxon>Shewanella</taxon>
    </lineage>
</organism>
<accession>A0A917NA33</accession>
<evidence type="ECO:0000259" key="2">
    <source>
        <dbReference type="Pfam" id="PF01464"/>
    </source>
</evidence>
<dbReference type="PROSITE" id="PS00922">
    <property type="entry name" value="TRANSGLYCOSYLASE"/>
    <property type="match status" value="1"/>
</dbReference>
<dbReference type="CDD" id="cd00254">
    <property type="entry name" value="LT-like"/>
    <property type="match status" value="1"/>
</dbReference>
<dbReference type="GO" id="GO:0016020">
    <property type="term" value="C:membrane"/>
    <property type="evidence" value="ECO:0007669"/>
    <property type="project" value="InterPro"/>
</dbReference>